<dbReference type="EMBL" id="JAGHKP010000001">
    <property type="protein sequence ID" value="MBO9151913.1"/>
    <property type="molecule type" value="Genomic_DNA"/>
</dbReference>
<keyword evidence="4" id="KW-1185">Reference proteome</keyword>
<gene>
    <name evidence="3" type="ORF">J7I43_06820</name>
</gene>
<organism evidence="3 4">
    <name type="scientific">Chitinophaga chungangae</name>
    <dbReference type="NCBI Taxonomy" id="2821488"/>
    <lineage>
        <taxon>Bacteria</taxon>
        <taxon>Pseudomonadati</taxon>
        <taxon>Bacteroidota</taxon>
        <taxon>Chitinophagia</taxon>
        <taxon>Chitinophagales</taxon>
        <taxon>Chitinophagaceae</taxon>
        <taxon>Chitinophaga</taxon>
    </lineage>
</organism>
<proteinExistence type="predicted"/>
<dbReference type="PROSITE" id="PS50943">
    <property type="entry name" value="HTH_CROC1"/>
    <property type="match status" value="1"/>
</dbReference>
<evidence type="ECO:0000259" key="2">
    <source>
        <dbReference type="PROSITE" id="PS50943"/>
    </source>
</evidence>
<protein>
    <submittedName>
        <fullName evidence="3">Helix-turn-helix transcriptional regulator</fullName>
    </submittedName>
</protein>
<evidence type="ECO:0000313" key="4">
    <source>
        <dbReference type="Proteomes" id="UP000679126"/>
    </source>
</evidence>
<dbReference type="Proteomes" id="UP000679126">
    <property type="component" value="Unassembled WGS sequence"/>
</dbReference>
<sequence length="75" mass="8523">MKSKQTEKYLTKLGEHIKQLRESQRLSYRELSARCSIEPGRIHDIETGKLNITVSTIVELASGLGVHPTEILNFE</sequence>
<dbReference type="InterPro" id="IPR001387">
    <property type="entry name" value="Cro/C1-type_HTH"/>
</dbReference>
<accession>A0ABS3YC83</accession>
<dbReference type="Pfam" id="PF13560">
    <property type="entry name" value="HTH_31"/>
    <property type="match status" value="1"/>
</dbReference>
<keyword evidence="1" id="KW-0238">DNA-binding</keyword>
<dbReference type="SUPFAM" id="SSF47413">
    <property type="entry name" value="lambda repressor-like DNA-binding domains"/>
    <property type="match status" value="1"/>
</dbReference>
<dbReference type="SMART" id="SM00530">
    <property type="entry name" value="HTH_XRE"/>
    <property type="match status" value="1"/>
</dbReference>
<dbReference type="PANTHER" id="PTHR46797:SF1">
    <property type="entry name" value="METHYLPHOSPHONATE SYNTHASE"/>
    <property type="match status" value="1"/>
</dbReference>
<dbReference type="Gene3D" id="1.10.260.40">
    <property type="entry name" value="lambda repressor-like DNA-binding domains"/>
    <property type="match status" value="1"/>
</dbReference>
<dbReference type="InterPro" id="IPR010982">
    <property type="entry name" value="Lambda_DNA-bd_dom_sf"/>
</dbReference>
<evidence type="ECO:0000313" key="3">
    <source>
        <dbReference type="EMBL" id="MBO9151913.1"/>
    </source>
</evidence>
<feature type="domain" description="HTH cro/C1-type" evidence="2">
    <location>
        <begin position="17"/>
        <end position="71"/>
    </location>
</feature>
<comment type="caution">
    <text evidence="3">The sequence shown here is derived from an EMBL/GenBank/DDBJ whole genome shotgun (WGS) entry which is preliminary data.</text>
</comment>
<name>A0ABS3YC83_9BACT</name>
<dbReference type="CDD" id="cd00093">
    <property type="entry name" value="HTH_XRE"/>
    <property type="match status" value="1"/>
</dbReference>
<dbReference type="InterPro" id="IPR050807">
    <property type="entry name" value="TransReg_Diox_bact_type"/>
</dbReference>
<dbReference type="PANTHER" id="PTHR46797">
    <property type="entry name" value="HTH-TYPE TRANSCRIPTIONAL REGULATOR"/>
    <property type="match status" value="1"/>
</dbReference>
<evidence type="ECO:0000256" key="1">
    <source>
        <dbReference type="ARBA" id="ARBA00023125"/>
    </source>
</evidence>
<reference evidence="4" key="1">
    <citation type="submission" date="2021-03" db="EMBL/GenBank/DDBJ databases">
        <title>Assistant Professor.</title>
        <authorList>
            <person name="Huq M.A."/>
        </authorList>
    </citation>
    <scope>NUCLEOTIDE SEQUENCE [LARGE SCALE GENOMIC DNA]</scope>
    <source>
        <strain evidence="4">MAH-28</strain>
    </source>
</reference>